<accession>A0A2B7XII2</accession>
<organism evidence="1 2">
    <name type="scientific">Blastomyces parvus</name>
    <dbReference type="NCBI Taxonomy" id="2060905"/>
    <lineage>
        <taxon>Eukaryota</taxon>
        <taxon>Fungi</taxon>
        <taxon>Dikarya</taxon>
        <taxon>Ascomycota</taxon>
        <taxon>Pezizomycotina</taxon>
        <taxon>Eurotiomycetes</taxon>
        <taxon>Eurotiomycetidae</taxon>
        <taxon>Onygenales</taxon>
        <taxon>Ajellomycetaceae</taxon>
        <taxon>Blastomyces</taxon>
    </lineage>
</organism>
<evidence type="ECO:0000313" key="1">
    <source>
        <dbReference type="EMBL" id="PGH08936.1"/>
    </source>
</evidence>
<protein>
    <submittedName>
        <fullName evidence="1">Uncharacterized protein</fullName>
    </submittedName>
</protein>
<dbReference type="Proteomes" id="UP000224080">
    <property type="component" value="Unassembled WGS sequence"/>
</dbReference>
<gene>
    <name evidence="1" type="ORF">GX51_00993</name>
</gene>
<reference evidence="1 2" key="1">
    <citation type="submission" date="2017-10" db="EMBL/GenBank/DDBJ databases">
        <title>Comparative genomics in systemic dimorphic fungi from Ajellomycetaceae.</title>
        <authorList>
            <person name="Munoz J.F."/>
            <person name="Mcewen J.G."/>
            <person name="Clay O.K."/>
            <person name="Cuomo C.A."/>
        </authorList>
    </citation>
    <scope>NUCLEOTIDE SEQUENCE [LARGE SCALE GENOMIC DNA]</scope>
    <source>
        <strain evidence="1 2">UAMH130</strain>
    </source>
</reference>
<keyword evidence="2" id="KW-1185">Reference proteome</keyword>
<name>A0A2B7XII2_9EURO</name>
<sequence length="185" mass="20420">MEWVPSALKMHHLLRPLTCGLTSTPQPFVTLERPQPNAMSWRTTLGLYNLDCASVQGLQLDKATNMFHRPLLATFVGCLGCLELAPYNKADTDLTHITDGGEEVFTDPWWGNLAGCKFHSTLWSVILTCGGIFGIDNVLRVDLPNYVPNVKLRGQGEGIVPLELKLITGHRGANNVNKRSQNPGR</sequence>
<comment type="caution">
    <text evidence="1">The sequence shown here is derived from an EMBL/GenBank/DDBJ whole genome shotgun (WGS) entry which is preliminary data.</text>
</comment>
<evidence type="ECO:0000313" key="2">
    <source>
        <dbReference type="Proteomes" id="UP000224080"/>
    </source>
</evidence>
<proteinExistence type="predicted"/>
<dbReference type="AlphaFoldDB" id="A0A2B7XII2"/>
<dbReference type="EMBL" id="PDNC01000007">
    <property type="protein sequence ID" value="PGH08936.1"/>
    <property type="molecule type" value="Genomic_DNA"/>
</dbReference>